<sequence>MEPEKETYGLDIEKIRGGIPMLGRHVHGKPLVYLDSAASTHKPQVVIDRIRDFYTKEYAKPDEEHYFSKQSTELKEAARKKMARFLKASSEKEIVFTKGCTEGVNIVANGLAQAGLEAGDEIIVSQLEHHANIVPWLMAGQLTGAVVKVAPITARGELDLDALEGLINERTRVISVAHSSHVLGTIFPIKEIAALAHRRDIALVVDGAQAAPHMPVDLRELDCDFYTLSCHKMGSPTGVGVLYGKAEWLDRIAPLVGGGEMTTQVSFDACTYAEAPMKFEGGTQSFADIIATGTLIDYLNELDRHKTSKYEQALLRYATKKLEAIDRLVIHGTAKEKEPLISFGLPGLDVKKLEKFLDKEGIAICAGELTAQPLMQHLGVTGLARVSFAFYNTYAEIDQTADAIRAFIKQGS</sequence>
<protein>
    <recommendedName>
        <fullName evidence="5">Probable cysteine desulfurase</fullName>
        <ecNumber evidence="4">2.8.1.7</ecNumber>
    </recommendedName>
</protein>
<dbReference type="OrthoDB" id="9804366at2"/>
<comment type="function">
    <text evidence="2">Catalyzes the removal of elemental sulfur and selenium atoms from L-cysteine, L-cystine, L-selenocysteine, and L-selenocystine to produce L-alanine.</text>
</comment>
<comment type="catalytic activity">
    <reaction evidence="8">
        <text>(sulfur carrier)-H + L-cysteine = (sulfur carrier)-SH + L-alanine</text>
        <dbReference type="Rhea" id="RHEA:43892"/>
        <dbReference type="Rhea" id="RHEA-COMP:14737"/>
        <dbReference type="Rhea" id="RHEA-COMP:14739"/>
        <dbReference type="ChEBI" id="CHEBI:29917"/>
        <dbReference type="ChEBI" id="CHEBI:35235"/>
        <dbReference type="ChEBI" id="CHEBI:57972"/>
        <dbReference type="ChEBI" id="CHEBI:64428"/>
        <dbReference type="EC" id="2.8.1.7"/>
    </reaction>
</comment>
<evidence type="ECO:0000256" key="6">
    <source>
        <dbReference type="ARBA" id="ARBA00022679"/>
    </source>
</evidence>
<dbReference type="RefSeq" id="WP_131851884.1">
    <property type="nucleotide sequence ID" value="NZ_SKFH01000011.1"/>
</dbReference>
<dbReference type="EMBL" id="SKFH01000011">
    <property type="protein sequence ID" value="TCZ72270.1"/>
    <property type="molecule type" value="Genomic_DNA"/>
</dbReference>
<dbReference type="PIRSF" id="PIRSF005572">
    <property type="entry name" value="NifS"/>
    <property type="match status" value="1"/>
</dbReference>
<dbReference type="InterPro" id="IPR010970">
    <property type="entry name" value="Cys_dSase_SufS"/>
</dbReference>
<gene>
    <name evidence="10" type="ORF">E0486_09280</name>
</gene>
<organism evidence="10 11">
    <name type="scientific">Flaviaesturariibacter aridisoli</name>
    <dbReference type="NCBI Taxonomy" id="2545761"/>
    <lineage>
        <taxon>Bacteria</taxon>
        <taxon>Pseudomonadati</taxon>
        <taxon>Bacteroidota</taxon>
        <taxon>Chitinophagia</taxon>
        <taxon>Chitinophagales</taxon>
        <taxon>Chitinophagaceae</taxon>
        <taxon>Flaviaestuariibacter</taxon>
    </lineage>
</organism>
<dbReference type="Pfam" id="PF00266">
    <property type="entry name" value="Aminotran_5"/>
    <property type="match status" value="1"/>
</dbReference>
<dbReference type="Gene3D" id="3.90.1150.10">
    <property type="entry name" value="Aspartate Aminotransferase, domain 1"/>
    <property type="match status" value="1"/>
</dbReference>
<evidence type="ECO:0000256" key="2">
    <source>
        <dbReference type="ARBA" id="ARBA00002824"/>
    </source>
</evidence>
<evidence type="ECO:0000256" key="8">
    <source>
        <dbReference type="ARBA" id="ARBA00050776"/>
    </source>
</evidence>
<dbReference type="GO" id="GO:0030170">
    <property type="term" value="F:pyridoxal phosphate binding"/>
    <property type="evidence" value="ECO:0007669"/>
    <property type="project" value="InterPro"/>
</dbReference>
<comment type="similarity">
    <text evidence="3">Belongs to the class-V pyridoxal-phosphate-dependent aminotransferase family. Csd subfamily.</text>
</comment>
<dbReference type="InterPro" id="IPR015421">
    <property type="entry name" value="PyrdxlP-dep_Trfase_major"/>
</dbReference>
<evidence type="ECO:0000256" key="5">
    <source>
        <dbReference type="ARBA" id="ARBA00021850"/>
    </source>
</evidence>
<dbReference type="PANTHER" id="PTHR43586:SF8">
    <property type="entry name" value="CYSTEINE DESULFURASE 1, CHLOROPLASTIC"/>
    <property type="match status" value="1"/>
</dbReference>
<name>A0A4R4E4V8_9BACT</name>
<evidence type="ECO:0000256" key="4">
    <source>
        <dbReference type="ARBA" id="ARBA00012239"/>
    </source>
</evidence>
<feature type="domain" description="Aminotransferase class V" evidence="9">
    <location>
        <begin position="32"/>
        <end position="399"/>
    </location>
</feature>
<evidence type="ECO:0000256" key="3">
    <source>
        <dbReference type="ARBA" id="ARBA00010447"/>
    </source>
</evidence>
<dbReference type="InterPro" id="IPR000192">
    <property type="entry name" value="Aminotrans_V_dom"/>
</dbReference>
<dbReference type="Proteomes" id="UP000295164">
    <property type="component" value="Unassembled WGS sequence"/>
</dbReference>
<evidence type="ECO:0000256" key="7">
    <source>
        <dbReference type="ARBA" id="ARBA00022898"/>
    </source>
</evidence>
<evidence type="ECO:0000256" key="1">
    <source>
        <dbReference type="ARBA" id="ARBA00001933"/>
    </source>
</evidence>
<keyword evidence="11" id="KW-1185">Reference proteome</keyword>
<dbReference type="AlphaFoldDB" id="A0A4R4E4V8"/>
<dbReference type="GO" id="GO:0006534">
    <property type="term" value="P:cysteine metabolic process"/>
    <property type="evidence" value="ECO:0007669"/>
    <property type="project" value="InterPro"/>
</dbReference>
<accession>A0A4R4E4V8</accession>
<dbReference type="InterPro" id="IPR016454">
    <property type="entry name" value="Cysteine_dSase"/>
</dbReference>
<comment type="cofactor">
    <cofactor evidence="1">
        <name>pyridoxal 5'-phosphate</name>
        <dbReference type="ChEBI" id="CHEBI:597326"/>
    </cofactor>
</comment>
<dbReference type="PANTHER" id="PTHR43586">
    <property type="entry name" value="CYSTEINE DESULFURASE"/>
    <property type="match status" value="1"/>
</dbReference>
<proteinExistence type="inferred from homology"/>
<evidence type="ECO:0000313" key="11">
    <source>
        <dbReference type="Proteomes" id="UP000295164"/>
    </source>
</evidence>
<dbReference type="SUPFAM" id="SSF53383">
    <property type="entry name" value="PLP-dependent transferases"/>
    <property type="match status" value="1"/>
</dbReference>
<dbReference type="GO" id="GO:0031071">
    <property type="term" value="F:cysteine desulfurase activity"/>
    <property type="evidence" value="ECO:0007669"/>
    <property type="project" value="UniProtKB-EC"/>
</dbReference>
<keyword evidence="6" id="KW-0808">Transferase</keyword>
<keyword evidence="7" id="KW-0663">Pyridoxal phosphate</keyword>
<dbReference type="EC" id="2.8.1.7" evidence="4"/>
<comment type="caution">
    <text evidence="10">The sequence shown here is derived from an EMBL/GenBank/DDBJ whole genome shotgun (WGS) entry which is preliminary data.</text>
</comment>
<evidence type="ECO:0000259" key="9">
    <source>
        <dbReference type="Pfam" id="PF00266"/>
    </source>
</evidence>
<dbReference type="CDD" id="cd06453">
    <property type="entry name" value="SufS_like"/>
    <property type="match status" value="1"/>
</dbReference>
<dbReference type="InterPro" id="IPR015422">
    <property type="entry name" value="PyrdxlP-dep_Trfase_small"/>
</dbReference>
<dbReference type="Gene3D" id="3.40.640.10">
    <property type="entry name" value="Type I PLP-dependent aspartate aminotransferase-like (Major domain)"/>
    <property type="match status" value="1"/>
</dbReference>
<reference evidence="10 11" key="1">
    <citation type="submission" date="2019-03" db="EMBL/GenBank/DDBJ databases">
        <authorList>
            <person name="Kim M.K.M."/>
        </authorList>
    </citation>
    <scope>NUCLEOTIDE SEQUENCE [LARGE SCALE GENOMIC DNA]</scope>
    <source>
        <strain evidence="10 11">17J68-15</strain>
    </source>
</reference>
<dbReference type="InterPro" id="IPR015424">
    <property type="entry name" value="PyrdxlP-dep_Trfase"/>
</dbReference>
<evidence type="ECO:0000313" key="10">
    <source>
        <dbReference type="EMBL" id="TCZ72270.1"/>
    </source>
</evidence>